<dbReference type="SUPFAM" id="SSF48452">
    <property type="entry name" value="TPR-like"/>
    <property type="match status" value="1"/>
</dbReference>
<keyword evidence="1" id="KW-0677">Repeat</keyword>
<dbReference type="InterPro" id="IPR019734">
    <property type="entry name" value="TPR_rpt"/>
</dbReference>
<dbReference type="Gene3D" id="1.25.40.10">
    <property type="entry name" value="Tetratricopeptide repeat domain"/>
    <property type="match status" value="1"/>
</dbReference>
<evidence type="ECO:0000313" key="7">
    <source>
        <dbReference type="Proteomes" id="UP000319204"/>
    </source>
</evidence>
<dbReference type="Proteomes" id="UP000319204">
    <property type="component" value="Unassembled WGS sequence"/>
</dbReference>
<dbReference type="OrthoDB" id="9793489at2"/>
<keyword evidence="5" id="KW-0732">Signal</keyword>
<evidence type="ECO:0000256" key="3">
    <source>
        <dbReference type="PROSITE-ProRule" id="PRU00339"/>
    </source>
</evidence>
<feature type="region of interest" description="Disordered" evidence="4">
    <location>
        <begin position="266"/>
        <end position="295"/>
    </location>
</feature>
<feature type="chain" id="PRO_5024368161" evidence="5">
    <location>
        <begin position="20"/>
        <end position="295"/>
    </location>
</feature>
<keyword evidence="7" id="KW-1185">Reference proteome</keyword>
<proteinExistence type="predicted"/>
<reference evidence="6" key="1">
    <citation type="submission" date="2019-10" db="EMBL/GenBank/DDBJ databases">
        <title>Muricauda hadale sp. nov., a piezophilic bacterium isolated from hadopelagic water of the Mariana Trench.</title>
        <authorList>
            <person name="Wei Y."/>
        </authorList>
    </citation>
    <scope>NUCLEOTIDE SEQUENCE [LARGE SCALE GENOMIC DNA]</scope>
    <source>
        <strain evidence="6">MT-229</strain>
    </source>
</reference>
<accession>A0A5N5ILF5</accession>
<organism evidence="6 7">
    <name type="scientific">Flagellimonas hadalis</name>
    <dbReference type="NCBI Taxonomy" id="2597517"/>
    <lineage>
        <taxon>Bacteria</taxon>
        <taxon>Pseudomonadati</taxon>
        <taxon>Bacteroidota</taxon>
        <taxon>Flavobacteriia</taxon>
        <taxon>Flavobacteriales</taxon>
        <taxon>Flavobacteriaceae</taxon>
        <taxon>Flagellimonas</taxon>
    </lineage>
</organism>
<dbReference type="PROSITE" id="PS50005">
    <property type="entry name" value="TPR"/>
    <property type="match status" value="1"/>
</dbReference>
<feature type="signal peptide" evidence="5">
    <location>
        <begin position="1"/>
        <end position="19"/>
    </location>
</feature>
<dbReference type="EMBL" id="VNIK02000016">
    <property type="protein sequence ID" value="KAB5484486.1"/>
    <property type="molecule type" value="Genomic_DNA"/>
</dbReference>
<evidence type="ECO:0000313" key="6">
    <source>
        <dbReference type="EMBL" id="KAB5484486.1"/>
    </source>
</evidence>
<dbReference type="Pfam" id="PF07719">
    <property type="entry name" value="TPR_2"/>
    <property type="match status" value="1"/>
</dbReference>
<evidence type="ECO:0000256" key="5">
    <source>
        <dbReference type="SAM" id="SignalP"/>
    </source>
</evidence>
<comment type="caution">
    <text evidence="6">The sequence shown here is derived from an EMBL/GenBank/DDBJ whole genome shotgun (WGS) entry which is preliminary data.</text>
</comment>
<dbReference type="AlphaFoldDB" id="A0A5N5ILF5"/>
<feature type="compositionally biased region" description="Basic and acidic residues" evidence="4">
    <location>
        <begin position="277"/>
        <end position="295"/>
    </location>
</feature>
<evidence type="ECO:0000256" key="4">
    <source>
        <dbReference type="SAM" id="MobiDB-lite"/>
    </source>
</evidence>
<evidence type="ECO:0000256" key="1">
    <source>
        <dbReference type="ARBA" id="ARBA00022737"/>
    </source>
</evidence>
<evidence type="ECO:0000256" key="2">
    <source>
        <dbReference type="ARBA" id="ARBA00022803"/>
    </source>
</evidence>
<name>A0A5N5ILF5_9FLAO</name>
<dbReference type="InterPro" id="IPR011990">
    <property type="entry name" value="TPR-like_helical_dom_sf"/>
</dbReference>
<protein>
    <submittedName>
        <fullName evidence="6">Tetratricopeptide repeat protein</fullName>
    </submittedName>
</protein>
<sequence length="295" mass="33732">MKILITLLWTLLAIGLTNAQSDNTELADMYRLDQKDRTSGTIDWAKLTHRDSLRRVRLRELLNADKLQTANDHYHAAMIFQHGNDTIASEMAIQMMEKAIQSDSTMNKWLLAAAIDRDLMRKGKPQIYGTQYIMDASTGNKFALYQIDTTIISDHVRRAYNVRTLAEQREEVARLNKKKLHTLVPEMSGQGLVNFIKAEFKKTATSYDLSEMTINSLGYHYLNNGDLNIALQLFELNTIHYPDSGNTWDSYGEALLKDGQKSKAREAYGKSVQLDPNNEHGRKVLEQLGERRKHN</sequence>
<feature type="repeat" description="TPR" evidence="3">
    <location>
        <begin position="245"/>
        <end position="278"/>
    </location>
</feature>
<dbReference type="InterPro" id="IPR013105">
    <property type="entry name" value="TPR_2"/>
</dbReference>
<dbReference type="RefSeq" id="WP_151891638.1">
    <property type="nucleotide sequence ID" value="NZ_VNIK02000016.1"/>
</dbReference>
<keyword evidence="2 3" id="KW-0802">TPR repeat</keyword>
<gene>
    <name evidence="6" type="ORF">FOT42_016585</name>
</gene>